<protein>
    <recommendedName>
        <fullName evidence="2">Smr domain-containing protein</fullName>
    </recommendedName>
</protein>
<evidence type="ECO:0000259" key="2">
    <source>
        <dbReference type="PROSITE" id="PS50828"/>
    </source>
</evidence>
<dbReference type="InterPro" id="IPR036063">
    <property type="entry name" value="Smr_dom_sf"/>
</dbReference>
<dbReference type="PROSITE" id="PS50828">
    <property type="entry name" value="SMR"/>
    <property type="match status" value="1"/>
</dbReference>
<dbReference type="InParanoid" id="A0A0H2SLI9"/>
<dbReference type="PANTHER" id="PTHR46535:SF1">
    <property type="entry name" value="NEDD4-BINDING PROTEIN 2"/>
    <property type="match status" value="1"/>
</dbReference>
<evidence type="ECO:0000256" key="1">
    <source>
        <dbReference type="SAM" id="MobiDB-lite"/>
    </source>
</evidence>
<dbReference type="Proteomes" id="UP000053477">
    <property type="component" value="Unassembled WGS sequence"/>
</dbReference>
<dbReference type="Gene3D" id="3.30.1370.110">
    <property type="match status" value="1"/>
</dbReference>
<dbReference type="SUPFAM" id="SSF160443">
    <property type="entry name" value="SMR domain-like"/>
    <property type="match status" value="1"/>
</dbReference>
<dbReference type="AlphaFoldDB" id="A0A0H2SLI9"/>
<feature type="compositionally biased region" description="Low complexity" evidence="1">
    <location>
        <begin position="95"/>
        <end position="105"/>
    </location>
</feature>
<reference evidence="3 4" key="1">
    <citation type="submission" date="2015-04" db="EMBL/GenBank/DDBJ databases">
        <title>Complete genome sequence of Schizopora paradoxa KUC8140, a cosmopolitan wood degrader in East Asia.</title>
        <authorList>
            <consortium name="DOE Joint Genome Institute"/>
            <person name="Min B."/>
            <person name="Park H."/>
            <person name="Jang Y."/>
            <person name="Kim J.-J."/>
            <person name="Kim K.H."/>
            <person name="Pangilinan J."/>
            <person name="Lipzen A."/>
            <person name="Riley R."/>
            <person name="Grigoriev I.V."/>
            <person name="Spatafora J.W."/>
            <person name="Choi I.-G."/>
        </authorList>
    </citation>
    <scope>NUCLEOTIDE SEQUENCE [LARGE SCALE GENOMIC DNA]</scope>
    <source>
        <strain evidence="3 4">KUC8140</strain>
    </source>
</reference>
<dbReference type="SMART" id="SM00463">
    <property type="entry name" value="SMR"/>
    <property type="match status" value="1"/>
</dbReference>
<dbReference type="GO" id="GO:0004519">
    <property type="term" value="F:endonuclease activity"/>
    <property type="evidence" value="ECO:0007669"/>
    <property type="project" value="TreeGrafter"/>
</dbReference>
<dbReference type="PANTHER" id="PTHR46535">
    <property type="entry name" value="NEDD4-BINDING PROTEIN 2"/>
    <property type="match status" value="1"/>
</dbReference>
<accession>A0A0H2SLI9</accession>
<dbReference type="InterPro" id="IPR052772">
    <property type="entry name" value="Endo/PolyKinase_Domain-Protein"/>
</dbReference>
<gene>
    <name evidence="3" type="ORF">SCHPADRAFT_919230</name>
</gene>
<organism evidence="3 4">
    <name type="scientific">Schizopora paradoxa</name>
    <dbReference type="NCBI Taxonomy" id="27342"/>
    <lineage>
        <taxon>Eukaryota</taxon>
        <taxon>Fungi</taxon>
        <taxon>Dikarya</taxon>
        <taxon>Basidiomycota</taxon>
        <taxon>Agaricomycotina</taxon>
        <taxon>Agaricomycetes</taxon>
        <taxon>Hymenochaetales</taxon>
        <taxon>Schizoporaceae</taxon>
        <taxon>Schizopora</taxon>
    </lineage>
</organism>
<evidence type="ECO:0000313" key="3">
    <source>
        <dbReference type="EMBL" id="KLO17926.1"/>
    </source>
</evidence>
<dbReference type="STRING" id="27342.A0A0H2SLI9"/>
<keyword evidence="4" id="KW-1185">Reference proteome</keyword>
<name>A0A0H2SLI9_9AGAM</name>
<evidence type="ECO:0000313" key="4">
    <source>
        <dbReference type="Proteomes" id="UP000053477"/>
    </source>
</evidence>
<dbReference type="EMBL" id="KQ085899">
    <property type="protein sequence ID" value="KLO17926.1"/>
    <property type="molecule type" value="Genomic_DNA"/>
</dbReference>
<dbReference type="GO" id="GO:0005634">
    <property type="term" value="C:nucleus"/>
    <property type="evidence" value="ECO:0007669"/>
    <property type="project" value="TreeGrafter"/>
</dbReference>
<sequence length="668" mass="72749">MSNIKENHKQRLQDALESEFCPPLDTTLVAAFAAECEAKELEKDFDGVLDELRESLGGLAAAAVVDAQEADSFGNETGEADAVTSEERSSLFDPSSETSSVSSSSVALYSTVTTPTSIGHPLNTPIDFLRTSFPNLAVGRLQELLKDGYRTRNSIDMEKIIEQLLNEEYMRELAERGVGPDFSLSDVSEEEGGAWILVDRRRSKDEPANLANTRQLTGNAISGTVKKKGKPKSKTITLVDVRQSQHRPLRPRETETGSRAAPDLWSQISSLSAYLSDLLPPNPPSFFASFFHSPDFKAPAAAVRASIESLVLAKDRRVDNHKQTSYGFVHTTALFSLLDLISSAPYYDNLDSIDRVRILEDAQLALEATDGASDVALDIVVLLRDLDMDGTGVMQMGVYHSPALVPLPASPVPSKQSPVPSHGVRLDASASSSVVEQLAIGAKKSTNNGGWQTVKPRPPKPPLVHPLAAHIPAYNRTPGNLKGKGKVKRGTGNTFGMGGKGDVGELRLGASTNLNWRADTRRQISDCRRRRDEALRDASRYWQQGNVKSRGGEIALYFAERARALQEQSKNLKLDAARRLVDSKRIESESGVTIDLHYTTVNESIQIVKEVLEEGWVRQSCPLNIITGKGSHSLNGVSVLGPAIKRALDAEGWIVGRSEAGLIVRGRR</sequence>
<feature type="region of interest" description="Disordered" evidence="1">
    <location>
        <begin position="72"/>
        <end position="105"/>
    </location>
</feature>
<proteinExistence type="predicted"/>
<feature type="domain" description="Smr" evidence="2">
    <location>
        <begin position="594"/>
        <end position="668"/>
    </location>
</feature>
<feature type="region of interest" description="Disordered" evidence="1">
    <location>
        <begin position="473"/>
        <end position="498"/>
    </location>
</feature>
<dbReference type="Pfam" id="PF01713">
    <property type="entry name" value="Smr"/>
    <property type="match status" value="1"/>
</dbReference>
<dbReference type="OrthoDB" id="3231855at2759"/>
<dbReference type="InterPro" id="IPR002625">
    <property type="entry name" value="Smr_dom"/>
</dbReference>